<sequence>MEPEEKEENSSSESTSCVSPEMEQYLISVRHKMDLLRRVPFMSPEEKRSLMPMIRQHIAKDPRYKEEIEQMASIIRQRGVKTHDITLPSSKVIIEHIKSQQGLHTDTVQIKTEIPDTPSCSNSTVPSEDEPFVHTSQSIDESEKTTPLVVQTEEPASVEPQPSGLLMVNGTKSPEKPHRDPTPQKSPTKSPIKSPVESNEIQISPPEEPMTEPESKPDEEPKPEPVQEVVPESQQVSEQEPEKEAKPQIVDEPMIEVPVVSEKLPEVEEVIPKPEPDIKPPEPATITPSPQDTPQVVVSAPKVQTPPAVPERKRGRPRKIRKSEPKEPKSVKEVPAVPTSSDVSVEPPSAPESDGRKRRRSERQRTASTPSSTISQSPMATRGSAKHQKTEPEVKPESMVDVEPEKPTDTVIPAQTVPAAVAQAEIPAKVEPEPVEAEPKPVEVEHKSVEAEPKNAEVEPKPEPKAVIKEESPKKEKRKERKRGHDENLLARNIASQTVISILSPLLLKGTKVTVDSPKGRATGKVAGKHVQTEKMRLLESEAVHLGKHNPNEDSIQRSSCDDEGDSSRPVSTSTRKSKAQSEHSTEGDTERIISLIEAATVKLEEPTEEEQGPSRNGVTNPTLLQKNMCISILNAIASQRCAAAFLNPVTERVAPGYKEVVFCPRDINTLKKMVDSGRITKVSDLKKALATMYANALMYNYVGHEVNTNAKSEAMDAFNHIEETLKLTSDEPSQGRRRPTTRGNNETRTTAGPTSSSRSTPVSTATTSQQGFPSHSATPESSSAPVKTRRSLRRNQ</sequence>
<feature type="compositionally biased region" description="Polar residues" evidence="3">
    <location>
        <begin position="286"/>
        <end position="296"/>
    </location>
</feature>
<dbReference type="InterPro" id="IPR036427">
    <property type="entry name" value="Bromodomain-like_sf"/>
</dbReference>
<dbReference type="InterPro" id="IPR001487">
    <property type="entry name" value="Bromodomain"/>
</dbReference>
<feature type="compositionally biased region" description="Polar residues" evidence="3">
    <location>
        <begin position="183"/>
        <end position="202"/>
    </location>
</feature>
<dbReference type="SMART" id="SM00297">
    <property type="entry name" value="BROMO"/>
    <property type="match status" value="1"/>
</dbReference>
<feature type="region of interest" description="Disordered" evidence="3">
    <location>
        <begin position="1"/>
        <end position="20"/>
    </location>
</feature>
<feature type="region of interest" description="Disordered" evidence="3">
    <location>
        <begin position="113"/>
        <end position="489"/>
    </location>
</feature>
<feature type="compositionally biased region" description="Polar residues" evidence="3">
    <location>
        <begin position="742"/>
        <end position="754"/>
    </location>
</feature>
<feature type="compositionally biased region" description="Basic and acidic residues" evidence="3">
    <location>
        <begin position="428"/>
        <end position="474"/>
    </location>
</feature>
<dbReference type="Pfam" id="PF00439">
    <property type="entry name" value="Bromodomain"/>
    <property type="match status" value="1"/>
</dbReference>
<proteinExistence type="predicted"/>
<dbReference type="PROSITE" id="PS50014">
    <property type="entry name" value="BROMODOMAIN_2"/>
    <property type="match status" value="1"/>
</dbReference>
<dbReference type="Proteomes" id="UP000095287">
    <property type="component" value="Unplaced"/>
</dbReference>
<keyword evidence="5" id="KW-1185">Reference proteome</keyword>
<feature type="compositionally biased region" description="Basic and acidic residues" evidence="3">
    <location>
        <begin position="388"/>
        <end position="408"/>
    </location>
</feature>
<dbReference type="GO" id="GO:0035267">
    <property type="term" value="C:NuA4 histone acetyltransferase complex"/>
    <property type="evidence" value="ECO:0007669"/>
    <property type="project" value="TreeGrafter"/>
</dbReference>
<keyword evidence="1 2" id="KW-0103">Bromodomain</keyword>
<dbReference type="AlphaFoldDB" id="A0A1I8ABY7"/>
<feature type="compositionally biased region" description="Polar residues" evidence="3">
    <location>
        <begin position="366"/>
        <end position="379"/>
    </location>
</feature>
<dbReference type="PANTHER" id="PTHR15398:SF4">
    <property type="entry name" value="BROMODOMAIN-CONTAINING PROTEIN 8 ISOFORM X1"/>
    <property type="match status" value="1"/>
</dbReference>
<feature type="compositionally biased region" description="Basic and acidic residues" evidence="3">
    <location>
        <begin position="213"/>
        <end position="225"/>
    </location>
</feature>
<feature type="region of interest" description="Disordered" evidence="3">
    <location>
        <begin position="726"/>
        <end position="797"/>
    </location>
</feature>
<dbReference type="WBParaSite" id="L893_g4190.t2">
    <property type="protein sequence ID" value="L893_g4190.t2"/>
    <property type="gene ID" value="L893_g4190"/>
</dbReference>
<dbReference type="SUPFAM" id="SSF47370">
    <property type="entry name" value="Bromodomain"/>
    <property type="match status" value="1"/>
</dbReference>
<feature type="compositionally biased region" description="Basic residues" evidence="3">
    <location>
        <begin position="788"/>
        <end position="797"/>
    </location>
</feature>
<organism evidence="5 6">
    <name type="scientific">Steinernema glaseri</name>
    <dbReference type="NCBI Taxonomy" id="37863"/>
    <lineage>
        <taxon>Eukaryota</taxon>
        <taxon>Metazoa</taxon>
        <taxon>Ecdysozoa</taxon>
        <taxon>Nematoda</taxon>
        <taxon>Chromadorea</taxon>
        <taxon>Rhabditida</taxon>
        <taxon>Tylenchina</taxon>
        <taxon>Panagrolaimomorpha</taxon>
        <taxon>Strongyloidoidea</taxon>
        <taxon>Steinernematidae</taxon>
        <taxon>Steinernema</taxon>
    </lineage>
</organism>
<evidence type="ECO:0000256" key="1">
    <source>
        <dbReference type="ARBA" id="ARBA00023117"/>
    </source>
</evidence>
<feature type="compositionally biased region" description="Basic and acidic residues" evidence="3">
    <location>
        <begin position="580"/>
        <end position="592"/>
    </location>
</feature>
<feature type="compositionally biased region" description="Polar residues" evidence="3">
    <location>
        <begin position="770"/>
        <end position="786"/>
    </location>
</feature>
<feature type="compositionally biased region" description="Low complexity" evidence="3">
    <location>
        <begin position="755"/>
        <end position="769"/>
    </location>
</feature>
<name>A0A1I8ABY7_9BILA</name>
<accession>A0A1I8ABY7</accession>
<evidence type="ECO:0000313" key="5">
    <source>
        <dbReference type="Proteomes" id="UP000095287"/>
    </source>
</evidence>
<evidence type="ECO:0000256" key="3">
    <source>
        <dbReference type="SAM" id="MobiDB-lite"/>
    </source>
</evidence>
<feature type="compositionally biased region" description="Basic and acidic residues" evidence="3">
    <location>
        <begin position="173"/>
        <end position="182"/>
    </location>
</feature>
<feature type="compositionally biased region" description="Basic and acidic residues" evidence="3">
    <location>
        <begin position="545"/>
        <end position="556"/>
    </location>
</feature>
<feature type="domain" description="Bromo" evidence="4">
    <location>
        <begin position="638"/>
        <end position="708"/>
    </location>
</feature>
<feature type="compositionally biased region" description="Basic and acidic residues" evidence="3">
    <location>
        <begin position="322"/>
        <end position="332"/>
    </location>
</feature>
<feature type="region of interest" description="Disordered" evidence="3">
    <location>
        <begin position="545"/>
        <end position="592"/>
    </location>
</feature>
<dbReference type="Gene3D" id="1.20.920.10">
    <property type="entry name" value="Bromodomain-like"/>
    <property type="match status" value="1"/>
</dbReference>
<feature type="compositionally biased region" description="Low complexity" evidence="3">
    <location>
        <begin position="11"/>
        <end position="20"/>
    </location>
</feature>
<protein>
    <submittedName>
        <fullName evidence="6">Bromo domain-containing protein</fullName>
    </submittedName>
</protein>
<evidence type="ECO:0000256" key="2">
    <source>
        <dbReference type="PROSITE-ProRule" id="PRU00035"/>
    </source>
</evidence>
<evidence type="ECO:0000313" key="6">
    <source>
        <dbReference type="WBParaSite" id="L893_g4190.t2"/>
    </source>
</evidence>
<feature type="compositionally biased region" description="Basic and acidic residues" evidence="3">
    <location>
        <begin position="263"/>
        <end position="280"/>
    </location>
</feature>
<reference evidence="6" key="1">
    <citation type="submission" date="2016-11" db="UniProtKB">
        <authorList>
            <consortium name="WormBaseParasite"/>
        </authorList>
    </citation>
    <scope>IDENTIFICATION</scope>
</reference>
<evidence type="ECO:0000259" key="4">
    <source>
        <dbReference type="PROSITE" id="PS50014"/>
    </source>
</evidence>
<feature type="compositionally biased region" description="Low complexity" evidence="3">
    <location>
        <begin position="410"/>
        <end position="427"/>
    </location>
</feature>
<dbReference type="PANTHER" id="PTHR15398">
    <property type="entry name" value="BROMODOMAIN-CONTAINING PROTEIN 8"/>
    <property type="match status" value="1"/>
</dbReference>
<feature type="compositionally biased region" description="Low complexity" evidence="3">
    <location>
        <begin position="226"/>
        <end position="238"/>
    </location>
</feature>